<sequence>MLLSGATIALYDQPMPTIHRLSNCVICLYANDHLPPHFHLRFSDGRQALIAIDGLTQLAGFGNSRVSLREMSEALEWASENRARLLAVWEELNP</sequence>
<comment type="caution">
    <text evidence="1">The sequence shown here is derived from an EMBL/GenBank/DDBJ whole genome shotgun (WGS) entry which is preliminary data.</text>
</comment>
<name>A0AA37RBF8_PSEPU</name>
<protein>
    <recommendedName>
        <fullName evidence="3">DUF4160 domain-containing protein</fullName>
    </recommendedName>
</protein>
<dbReference type="Proteomes" id="UP001161257">
    <property type="component" value="Unassembled WGS sequence"/>
</dbReference>
<dbReference type="EMBL" id="BSKJ01000008">
    <property type="protein sequence ID" value="GLO36938.1"/>
    <property type="molecule type" value="Genomic_DNA"/>
</dbReference>
<organism evidence="1 2">
    <name type="scientific">Pseudomonas putida</name>
    <name type="common">Arthrobacter siderocapsulatus</name>
    <dbReference type="NCBI Taxonomy" id="303"/>
    <lineage>
        <taxon>Bacteria</taxon>
        <taxon>Pseudomonadati</taxon>
        <taxon>Pseudomonadota</taxon>
        <taxon>Gammaproteobacteria</taxon>
        <taxon>Pseudomonadales</taxon>
        <taxon>Pseudomonadaceae</taxon>
        <taxon>Pseudomonas</taxon>
    </lineage>
</organism>
<dbReference type="Pfam" id="PF13711">
    <property type="entry name" value="DUF4160"/>
    <property type="match status" value="1"/>
</dbReference>
<evidence type="ECO:0008006" key="3">
    <source>
        <dbReference type="Google" id="ProtNLM"/>
    </source>
</evidence>
<dbReference type="InterPro" id="IPR025427">
    <property type="entry name" value="DUF4160"/>
</dbReference>
<reference evidence="1" key="1">
    <citation type="submission" date="2023-01" db="EMBL/GenBank/DDBJ databases">
        <title>Whole-genome sequence of Pseudomonas putida NBRC 14671.</title>
        <authorList>
            <person name="Morohoshi T."/>
            <person name="Someya N."/>
        </authorList>
    </citation>
    <scope>NUCLEOTIDE SEQUENCE</scope>
    <source>
        <strain evidence="1">NBRC 14671</strain>
    </source>
</reference>
<dbReference type="AlphaFoldDB" id="A0AA37RBF8"/>
<evidence type="ECO:0000313" key="1">
    <source>
        <dbReference type="EMBL" id="GLO36938.1"/>
    </source>
</evidence>
<accession>A0AA37RBF8</accession>
<proteinExistence type="predicted"/>
<evidence type="ECO:0000313" key="2">
    <source>
        <dbReference type="Proteomes" id="UP001161257"/>
    </source>
</evidence>
<gene>
    <name evidence="1" type="ORF">PPUN14671_37740</name>
</gene>